<proteinExistence type="predicted"/>
<dbReference type="Proteomes" id="UP000091857">
    <property type="component" value="Chromosome 13"/>
</dbReference>
<gene>
    <name evidence="1" type="ORF">MANES_13G148600v8</name>
</gene>
<protein>
    <submittedName>
        <fullName evidence="1">Uncharacterized protein</fullName>
    </submittedName>
</protein>
<evidence type="ECO:0000313" key="1">
    <source>
        <dbReference type="EMBL" id="KAG8641457.1"/>
    </source>
</evidence>
<evidence type="ECO:0000313" key="2">
    <source>
        <dbReference type="Proteomes" id="UP000091857"/>
    </source>
</evidence>
<keyword evidence="2" id="KW-1185">Reference proteome</keyword>
<comment type="caution">
    <text evidence="1">The sequence shown here is derived from an EMBL/GenBank/DDBJ whole genome shotgun (WGS) entry which is preliminary data.</text>
</comment>
<dbReference type="EMBL" id="CM004399">
    <property type="protein sequence ID" value="KAG8641457.1"/>
    <property type="molecule type" value="Genomic_DNA"/>
</dbReference>
<organism evidence="1 2">
    <name type="scientific">Manihot esculenta</name>
    <name type="common">Cassava</name>
    <name type="synonym">Jatropha manihot</name>
    <dbReference type="NCBI Taxonomy" id="3983"/>
    <lineage>
        <taxon>Eukaryota</taxon>
        <taxon>Viridiplantae</taxon>
        <taxon>Streptophyta</taxon>
        <taxon>Embryophyta</taxon>
        <taxon>Tracheophyta</taxon>
        <taxon>Spermatophyta</taxon>
        <taxon>Magnoliopsida</taxon>
        <taxon>eudicotyledons</taxon>
        <taxon>Gunneridae</taxon>
        <taxon>Pentapetalae</taxon>
        <taxon>rosids</taxon>
        <taxon>fabids</taxon>
        <taxon>Malpighiales</taxon>
        <taxon>Euphorbiaceae</taxon>
        <taxon>Crotonoideae</taxon>
        <taxon>Manihoteae</taxon>
        <taxon>Manihot</taxon>
    </lineage>
</organism>
<name>A0ACB7GMM3_MANES</name>
<accession>A0ACB7GMM3</accession>
<sequence>MTSMMRSKSFGWAGNLLLMVELRKRILTFRDVIDLPLCDGSGPIHELVMDTIEDLHHLYPKVVNGNLSRKTEGASLYQALNHLYNALKAIGDSWVKNHKWIRTSGYDTNDRMEDCTLEQLSQKVLAKLNTIIDIARKMFDVMEEEEKNNGGRIQDSTNGDTLSKSYSNKKNGCPSPDTPAAFSPAISFPMELGEFANDTNASTLLWPLRLQAVEKLRPIEIKYLPFNLFPPKSTYLHRSNIVMGQKVDENKVDVEDVLPAKMSNEKPKDSTNSDNLPNILSSNSNMMSDAKGSSAVPKPPPPAASNPVPTAPSSGRPAPPAPTVPSSGRTAPPPAPPSGSPIPTPISNGTGPPPPPPLGVSKALHPKKNSKLKRSMYMGTMYRLLKGKVEGYGLHVKSSEGRQPKIGRSTGGKQGLADALAEMTKRSAYFQQIEEDVKKHAKSIMEIKAAISSFKTKDMNELVKFQKYVEQNLEKLTDETQVLAKFEGFPAKKLEILRAAATLYLKLEETTSKLENWKVMPPLDQHLSKYESHFNKIKGEIEAIERSKDEESKRFLSNNIDFDFGILVRIKELMVDVSSSCMEAALKEWRKAKEAESEESGKMSEGQLKASENMLWRTFQLAYRVYSFAGGQDERADVLSKELAHAIEMTTRANSEQRKMI</sequence>
<reference evidence="2" key="1">
    <citation type="journal article" date="2016" name="Nat. Biotechnol.">
        <title>Sequencing wild and cultivated cassava and related species reveals extensive interspecific hybridization and genetic diversity.</title>
        <authorList>
            <person name="Bredeson J.V."/>
            <person name="Lyons J.B."/>
            <person name="Prochnik S.E."/>
            <person name="Wu G.A."/>
            <person name="Ha C.M."/>
            <person name="Edsinger-Gonzales E."/>
            <person name="Grimwood J."/>
            <person name="Schmutz J."/>
            <person name="Rabbi I.Y."/>
            <person name="Egesi C."/>
            <person name="Nauluvula P."/>
            <person name="Lebot V."/>
            <person name="Ndunguru J."/>
            <person name="Mkamilo G."/>
            <person name="Bart R.S."/>
            <person name="Setter T.L."/>
            <person name="Gleadow R.M."/>
            <person name="Kulakow P."/>
            <person name="Ferguson M.E."/>
            <person name="Rounsley S."/>
            <person name="Rokhsar D.S."/>
        </authorList>
    </citation>
    <scope>NUCLEOTIDE SEQUENCE [LARGE SCALE GENOMIC DNA]</scope>
    <source>
        <strain evidence="2">cv. AM560-2</strain>
    </source>
</reference>